<dbReference type="Proteomes" id="UP001179600">
    <property type="component" value="Chromosome"/>
</dbReference>
<dbReference type="Pfam" id="PF03780">
    <property type="entry name" value="Asp23"/>
    <property type="match status" value="1"/>
</dbReference>
<dbReference type="RefSeq" id="WP_126762610.1">
    <property type="nucleotide sequence ID" value="NZ_BKBT01000009.1"/>
</dbReference>
<dbReference type="PANTHER" id="PTHR34297:SF1">
    <property type="entry name" value="ASP23_GLS24 FAMILY ENVELOPE STRESS RESPONSE PROTEIN"/>
    <property type="match status" value="1"/>
</dbReference>
<dbReference type="EMBL" id="CP116507">
    <property type="protein sequence ID" value="WCG23543.1"/>
    <property type="molecule type" value="Genomic_DNA"/>
</dbReference>
<comment type="similarity">
    <text evidence="1">Belongs to the asp23 family.</text>
</comment>
<evidence type="ECO:0000313" key="3">
    <source>
        <dbReference type="Proteomes" id="UP001179600"/>
    </source>
</evidence>
<accession>A0AAE9XNR9</accession>
<protein>
    <submittedName>
        <fullName evidence="2">Asp23/Gls24 family envelope stress response protein</fullName>
    </submittedName>
</protein>
<dbReference type="PANTHER" id="PTHR34297">
    <property type="entry name" value="HYPOTHETICAL CYTOSOLIC PROTEIN-RELATED"/>
    <property type="match status" value="1"/>
</dbReference>
<evidence type="ECO:0000313" key="2">
    <source>
        <dbReference type="EMBL" id="WCG23543.1"/>
    </source>
</evidence>
<name>A0AAE9XNR9_9ENTE</name>
<organism evidence="2 3">
    <name type="scientific">Vagococcus lutrae</name>
    <dbReference type="NCBI Taxonomy" id="81947"/>
    <lineage>
        <taxon>Bacteria</taxon>
        <taxon>Bacillati</taxon>
        <taxon>Bacillota</taxon>
        <taxon>Bacilli</taxon>
        <taxon>Lactobacillales</taxon>
        <taxon>Enterococcaceae</taxon>
        <taxon>Vagococcus</taxon>
    </lineage>
</organism>
<dbReference type="InterPro" id="IPR005531">
    <property type="entry name" value="Asp23"/>
</dbReference>
<gene>
    <name evidence="2" type="ORF">PML95_04785</name>
</gene>
<sequence>MEETAELILENVDNGDFGGEIVIAPEVLEVIIGISAAKIDGVYGMRGNLASNVNELLGKADHRKGVSLNIDEDGIKVDLYCYLNYGVSVPKVALSMQEKVKEQVLFMTDLELKEVNIHVVGVIPEKMVNPTLDELLQLEEDE</sequence>
<dbReference type="AlphaFoldDB" id="A0AAE9XNR9"/>
<reference evidence="2" key="1">
    <citation type="submission" date="2023-01" db="EMBL/GenBank/DDBJ databases">
        <title>Oxazolidinone resistance genes in florfenicol resistant enterococci from beef cattle and veal calves at slaughter.</title>
        <authorList>
            <person name="Biggel M."/>
        </authorList>
    </citation>
    <scope>NUCLEOTIDE SEQUENCE</scope>
    <source>
        <strain evidence="2">K204-1</strain>
    </source>
</reference>
<proteinExistence type="inferred from homology"/>
<evidence type="ECO:0000256" key="1">
    <source>
        <dbReference type="ARBA" id="ARBA00005721"/>
    </source>
</evidence>
<dbReference type="GeneID" id="72384912"/>